<dbReference type="GO" id="GO:0003677">
    <property type="term" value="F:DNA binding"/>
    <property type="evidence" value="ECO:0007669"/>
    <property type="project" value="InterPro"/>
</dbReference>
<dbReference type="HOGENOM" id="CLU_033540_0_1_11"/>
<protein>
    <submittedName>
        <fullName evidence="2">Transcriptional regulator, XRE family</fullName>
    </submittedName>
</protein>
<name>D3Q2G1_STANL</name>
<dbReference type="RefSeq" id="WP_013019465.1">
    <property type="nucleotide sequence ID" value="NC_013947.1"/>
</dbReference>
<sequence>MADTTPGKVIRGGRQRRRMTQAALAESAGVSIDLVRKLEQGQRNSARIDSLMAIANALDMPVGDLIGKPRGLTVGAENGEVLHLRRAILGITPHSGEPPSLADLRAQLGELWDMYWHGRYAVLARSLPGHITAARALAHSASGTVARHAHTGIAEALQLTASLLTHLAHEDLAQLALTHATAAADAADDPLLVASMQATRTWVLTRQGLWSEAETIAATTADEVEPKLSTGTVDQLAVWGELLRYTALSLTRAGRHTEATDAQQLLDAAAARMGSDRASKYTGIAFGPTVAAMRAVDAAVAADKPRHALDLARRVTTPDAVPPAMHARYLLTVAYAQTLDWRNTDAVNTIRHAESITPELLPHQTLARVLVAELLPRRRTQRLPGLVPLAQRIGVTG</sequence>
<dbReference type="SUPFAM" id="SSF47413">
    <property type="entry name" value="lambda repressor-like DNA-binding domains"/>
    <property type="match status" value="1"/>
</dbReference>
<organism evidence="2 3">
    <name type="scientific">Stackebrandtia nassauensis (strain DSM 44728 / CIP 108903 / NRRL B-16338 / NBRC 102104 / LLR-40K-21)</name>
    <dbReference type="NCBI Taxonomy" id="446470"/>
    <lineage>
        <taxon>Bacteria</taxon>
        <taxon>Bacillati</taxon>
        <taxon>Actinomycetota</taxon>
        <taxon>Actinomycetes</taxon>
        <taxon>Glycomycetales</taxon>
        <taxon>Glycomycetaceae</taxon>
        <taxon>Stackebrandtia</taxon>
    </lineage>
</organism>
<accession>D3Q2G1</accession>
<keyword evidence="3" id="KW-1185">Reference proteome</keyword>
<dbReference type="eggNOG" id="COG1396">
    <property type="taxonomic scope" value="Bacteria"/>
</dbReference>
<dbReference type="Pfam" id="PF13443">
    <property type="entry name" value="HTH_26"/>
    <property type="match status" value="1"/>
</dbReference>
<dbReference type="SMART" id="SM00530">
    <property type="entry name" value="HTH_XRE"/>
    <property type="match status" value="1"/>
</dbReference>
<evidence type="ECO:0000259" key="1">
    <source>
        <dbReference type="PROSITE" id="PS50943"/>
    </source>
</evidence>
<dbReference type="InterPro" id="IPR010982">
    <property type="entry name" value="Lambda_DNA-bd_dom_sf"/>
</dbReference>
<dbReference type="CDD" id="cd00093">
    <property type="entry name" value="HTH_XRE"/>
    <property type="match status" value="1"/>
</dbReference>
<dbReference type="EMBL" id="CP001778">
    <property type="protein sequence ID" value="ADD43894.1"/>
    <property type="molecule type" value="Genomic_DNA"/>
</dbReference>
<dbReference type="AlphaFoldDB" id="D3Q2G1"/>
<feature type="domain" description="HTH cro/C1-type" evidence="1">
    <location>
        <begin position="10"/>
        <end position="65"/>
    </location>
</feature>
<evidence type="ECO:0000313" key="2">
    <source>
        <dbReference type="EMBL" id="ADD43894.1"/>
    </source>
</evidence>
<dbReference type="STRING" id="446470.Snas_4245"/>
<dbReference type="Proteomes" id="UP000000844">
    <property type="component" value="Chromosome"/>
</dbReference>
<dbReference type="PROSITE" id="PS50943">
    <property type="entry name" value="HTH_CROC1"/>
    <property type="match status" value="1"/>
</dbReference>
<dbReference type="KEGG" id="sna:Snas_4245"/>
<gene>
    <name evidence="2" type="ordered locus">Snas_4245</name>
</gene>
<reference evidence="2 3" key="1">
    <citation type="journal article" date="2009" name="Stand. Genomic Sci.">
        <title>Complete genome sequence of Stackebrandtia nassauensis type strain (LLR-40K-21).</title>
        <authorList>
            <person name="Munk C."/>
            <person name="Lapidus A."/>
            <person name="Copeland A."/>
            <person name="Jando M."/>
            <person name="Mayilraj S."/>
            <person name="Glavina Del Rio T."/>
            <person name="Nolan M."/>
            <person name="Chen F."/>
            <person name="Lucas S."/>
            <person name="Tice H."/>
            <person name="Cheng J.F."/>
            <person name="Han C."/>
            <person name="Detter J.C."/>
            <person name="Bruce D."/>
            <person name="Goodwin L."/>
            <person name="Chain P."/>
            <person name="Pitluck S."/>
            <person name="Goker M."/>
            <person name="Ovchinikova G."/>
            <person name="Pati A."/>
            <person name="Ivanova N."/>
            <person name="Mavromatis K."/>
            <person name="Chen A."/>
            <person name="Palaniappan K."/>
            <person name="Land M."/>
            <person name="Hauser L."/>
            <person name="Chang Y.J."/>
            <person name="Jeffries C.D."/>
            <person name="Bristow J."/>
            <person name="Eisen J.A."/>
            <person name="Markowitz V."/>
            <person name="Hugenholtz P."/>
            <person name="Kyrpides N.C."/>
            <person name="Klenk H.P."/>
        </authorList>
    </citation>
    <scope>NUCLEOTIDE SEQUENCE [LARGE SCALE GENOMIC DNA]</scope>
    <source>
        <strain evidence="3">DSM 44728 / CIP 108903 / NRRL B-16338 / NBRC 102104 / LLR-40K-21</strain>
    </source>
</reference>
<evidence type="ECO:0000313" key="3">
    <source>
        <dbReference type="Proteomes" id="UP000000844"/>
    </source>
</evidence>
<dbReference type="InterPro" id="IPR001387">
    <property type="entry name" value="Cro/C1-type_HTH"/>
</dbReference>
<dbReference type="Gene3D" id="1.10.260.40">
    <property type="entry name" value="lambda repressor-like DNA-binding domains"/>
    <property type="match status" value="1"/>
</dbReference>
<proteinExistence type="predicted"/>